<evidence type="ECO:0000313" key="3">
    <source>
        <dbReference type="EMBL" id="NNH71143.1"/>
    </source>
</evidence>
<dbReference type="EMBL" id="JABELX010000005">
    <property type="protein sequence ID" value="NNH71143.1"/>
    <property type="molecule type" value="Genomic_DNA"/>
</dbReference>
<dbReference type="Pfam" id="PF20401">
    <property type="entry name" value="Rhomboid_2"/>
    <property type="match status" value="1"/>
</dbReference>
<gene>
    <name evidence="3" type="ORF">HLB23_14920</name>
</gene>
<keyword evidence="2" id="KW-1133">Transmembrane helix</keyword>
<name>A0A849BX27_9NOCA</name>
<keyword evidence="2" id="KW-0812">Transmembrane</keyword>
<feature type="transmembrane region" description="Helical" evidence="2">
    <location>
        <begin position="46"/>
        <end position="66"/>
    </location>
</feature>
<comment type="caution">
    <text evidence="3">The sequence shown here is derived from an EMBL/GenBank/DDBJ whole genome shotgun (WGS) entry which is preliminary data.</text>
</comment>
<reference evidence="3 4" key="1">
    <citation type="submission" date="2020-05" db="EMBL/GenBank/DDBJ databases">
        <title>MicrobeNet Type strains.</title>
        <authorList>
            <person name="Nicholson A.C."/>
        </authorList>
    </citation>
    <scope>NUCLEOTIDE SEQUENCE [LARGE SCALE GENOMIC DNA]</scope>
    <source>
        <strain evidence="3 4">JCM 3224</strain>
    </source>
</reference>
<keyword evidence="4" id="KW-1185">Reference proteome</keyword>
<sequence length="278" mass="30899">MKPPSSRYRSPWTRTVDLADEFRELRAWWGQPHKGGRAQRAFRDHLAAAPASVAYAFTLFVTWWTLRGASELVGHRLILSASTNLANMRRDPIQVLVASAFWVDGPFPWEFIVMFLVVMVAAERWLGTLRWIFVFAAGHIGATLITVTGIAYAVDRDLIPLRVVSASDVGPSYGISAVLAALAFRVRGRPRWLWVGLLVAVYSAALLDGRTFTDYGHLLALAIGFTVGAVAVFGSRRMERAVARSAHDRVDRGRAVALDQPDHGLDEPGRDRPEDRHQ</sequence>
<feature type="transmembrane region" description="Helical" evidence="2">
    <location>
        <begin position="166"/>
        <end position="184"/>
    </location>
</feature>
<feature type="transmembrane region" description="Helical" evidence="2">
    <location>
        <begin position="133"/>
        <end position="154"/>
    </location>
</feature>
<dbReference type="Proteomes" id="UP000586827">
    <property type="component" value="Unassembled WGS sequence"/>
</dbReference>
<organism evidence="3 4">
    <name type="scientific">Nocardia uniformis</name>
    <dbReference type="NCBI Taxonomy" id="53432"/>
    <lineage>
        <taxon>Bacteria</taxon>
        <taxon>Bacillati</taxon>
        <taxon>Actinomycetota</taxon>
        <taxon>Actinomycetes</taxon>
        <taxon>Mycobacteriales</taxon>
        <taxon>Nocardiaceae</taxon>
        <taxon>Nocardia</taxon>
    </lineage>
</organism>
<protein>
    <recommendedName>
        <fullName evidence="5">Rhomboid family intramembrane serine protease</fullName>
    </recommendedName>
</protein>
<dbReference type="InterPro" id="IPR046862">
    <property type="entry name" value="Rhomboid_2"/>
</dbReference>
<evidence type="ECO:0008006" key="5">
    <source>
        <dbReference type="Google" id="ProtNLM"/>
    </source>
</evidence>
<proteinExistence type="predicted"/>
<evidence type="ECO:0000256" key="2">
    <source>
        <dbReference type="SAM" id="Phobius"/>
    </source>
</evidence>
<feature type="region of interest" description="Disordered" evidence="1">
    <location>
        <begin position="256"/>
        <end position="278"/>
    </location>
</feature>
<dbReference type="RefSeq" id="WP_067524518.1">
    <property type="nucleotide sequence ID" value="NZ_JABELX010000005.1"/>
</dbReference>
<feature type="transmembrane region" description="Helical" evidence="2">
    <location>
        <begin position="215"/>
        <end position="234"/>
    </location>
</feature>
<keyword evidence="2" id="KW-0472">Membrane</keyword>
<dbReference type="AlphaFoldDB" id="A0A849BX27"/>
<feature type="transmembrane region" description="Helical" evidence="2">
    <location>
        <begin position="191"/>
        <end position="209"/>
    </location>
</feature>
<evidence type="ECO:0000313" key="4">
    <source>
        <dbReference type="Proteomes" id="UP000586827"/>
    </source>
</evidence>
<feature type="transmembrane region" description="Helical" evidence="2">
    <location>
        <begin position="107"/>
        <end position="126"/>
    </location>
</feature>
<accession>A0A849BX27</accession>
<evidence type="ECO:0000256" key="1">
    <source>
        <dbReference type="SAM" id="MobiDB-lite"/>
    </source>
</evidence>